<keyword evidence="8" id="KW-1185">Reference proteome</keyword>
<sequence length="307" mass="34144">MDKKNSKKIGVVLSGGTLRGAAHIGVLRELHRMGIEPAMIAGTSVGGLVATMYGRGLSLNLLEEIVREFDGRKLLDISLPTFELMWAVLLFPLYYFRVLKHISQRVPPGFIVGAKFEAWLRKLIKITPTRLPIPHLITSTDLLSGDAIVFYGATEQPHPLPRVQFVPMADPALAIRASCSLPGVFLPRENAPHLLVDGALRNNLPIDLLHHLGCEKVIAVDLHKSQMDDHFKVSYLSVMDRMMDIMLDELMEIRIGKYRPFVIRPNLDGVGWTTWDALTDAVEIGADATKAVRAQLFSYLLHSPGQE</sequence>
<dbReference type="PANTHER" id="PTHR14226">
    <property type="entry name" value="NEUROPATHY TARGET ESTERASE/SWISS CHEESE D.MELANOGASTER"/>
    <property type="match status" value="1"/>
</dbReference>
<evidence type="ECO:0000256" key="2">
    <source>
        <dbReference type="ARBA" id="ARBA00022963"/>
    </source>
</evidence>
<proteinExistence type="predicted"/>
<evidence type="ECO:0000313" key="7">
    <source>
        <dbReference type="EMBL" id="PWI58553.1"/>
    </source>
</evidence>
<dbReference type="Proteomes" id="UP000245380">
    <property type="component" value="Unassembled WGS sequence"/>
</dbReference>
<keyword evidence="2 4" id="KW-0442">Lipid degradation</keyword>
<organism evidence="7 8">
    <name type="scientific">Sulfoacidibacillus thermotolerans</name>
    <name type="common">Acidibacillus sulfuroxidans</name>
    <dbReference type="NCBI Taxonomy" id="1765684"/>
    <lineage>
        <taxon>Bacteria</taxon>
        <taxon>Bacillati</taxon>
        <taxon>Bacillota</taxon>
        <taxon>Bacilli</taxon>
        <taxon>Bacillales</taxon>
        <taxon>Alicyclobacillaceae</taxon>
        <taxon>Sulfoacidibacillus</taxon>
    </lineage>
</organism>
<dbReference type="SUPFAM" id="SSF52151">
    <property type="entry name" value="FabD/lysophospholipase-like"/>
    <property type="match status" value="1"/>
</dbReference>
<evidence type="ECO:0000256" key="3">
    <source>
        <dbReference type="ARBA" id="ARBA00023098"/>
    </source>
</evidence>
<reference evidence="7 8" key="1">
    <citation type="submission" date="2016-11" db="EMBL/GenBank/DDBJ databases">
        <title>Comparative genomics of Acidibacillus ferroxidans species.</title>
        <authorList>
            <person name="Oliveira G."/>
            <person name="Nunes G."/>
            <person name="Oliveira R."/>
            <person name="Araujo F."/>
            <person name="Salim A."/>
            <person name="Scholte L."/>
            <person name="Morais D."/>
            <person name="Nancucheo I."/>
            <person name="Johnson D.B."/>
            <person name="Grail B."/>
            <person name="Bittencourt J."/>
            <person name="Valadares R."/>
        </authorList>
    </citation>
    <scope>NUCLEOTIDE SEQUENCE [LARGE SCALE GENOMIC DNA]</scope>
    <source>
        <strain evidence="7 8">Y002</strain>
    </source>
</reference>
<dbReference type="PANTHER" id="PTHR14226:SF29">
    <property type="entry name" value="NEUROPATHY TARGET ESTERASE SWS"/>
    <property type="match status" value="1"/>
</dbReference>
<dbReference type="Gene3D" id="3.40.1090.10">
    <property type="entry name" value="Cytosolic phospholipase A2 catalytic domain"/>
    <property type="match status" value="2"/>
</dbReference>
<dbReference type="GO" id="GO:0016787">
    <property type="term" value="F:hydrolase activity"/>
    <property type="evidence" value="ECO:0007669"/>
    <property type="project" value="UniProtKB-UniRule"/>
</dbReference>
<evidence type="ECO:0000259" key="6">
    <source>
        <dbReference type="PROSITE" id="PS51635"/>
    </source>
</evidence>
<evidence type="ECO:0000256" key="4">
    <source>
        <dbReference type="PROSITE-ProRule" id="PRU01161"/>
    </source>
</evidence>
<keyword evidence="1 4" id="KW-0378">Hydrolase</keyword>
<feature type="active site" description="Proton acceptor" evidence="4">
    <location>
        <position position="197"/>
    </location>
</feature>
<dbReference type="RefSeq" id="WP_109429750.1">
    <property type="nucleotide sequence ID" value="NZ_MPDK01000003.1"/>
</dbReference>
<dbReference type="PROSITE" id="PS51635">
    <property type="entry name" value="PNPLA"/>
    <property type="match status" value="1"/>
</dbReference>
<keyword evidence="5" id="KW-1133">Transmembrane helix</keyword>
<evidence type="ECO:0000256" key="5">
    <source>
        <dbReference type="SAM" id="Phobius"/>
    </source>
</evidence>
<dbReference type="InterPro" id="IPR050301">
    <property type="entry name" value="NTE"/>
</dbReference>
<protein>
    <recommendedName>
        <fullName evidence="6">PNPLA domain-containing protein</fullName>
    </recommendedName>
</protein>
<dbReference type="GO" id="GO:0016042">
    <property type="term" value="P:lipid catabolic process"/>
    <property type="evidence" value="ECO:0007669"/>
    <property type="project" value="UniProtKB-UniRule"/>
</dbReference>
<keyword evidence="5" id="KW-0472">Membrane</keyword>
<feature type="short sequence motif" description="GXSXG" evidence="4">
    <location>
        <begin position="42"/>
        <end position="46"/>
    </location>
</feature>
<keyword evidence="5" id="KW-0812">Transmembrane</keyword>
<keyword evidence="3 4" id="KW-0443">Lipid metabolism</keyword>
<dbReference type="InterPro" id="IPR002641">
    <property type="entry name" value="PNPLA_dom"/>
</dbReference>
<feature type="short sequence motif" description="DGA/G" evidence="4">
    <location>
        <begin position="197"/>
        <end position="199"/>
    </location>
</feature>
<gene>
    <name evidence="7" type="ORF">BM613_03295</name>
</gene>
<name>A0A2U3DBA0_SULT2</name>
<evidence type="ECO:0000256" key="1">
    <source>
        <dbReference type="ARBA" id="ARBA00022801"/>
    </source>
</evidence>
<dbReference type="InterPro" id="IPR016035">
    <property type="entry name" value="Acyl_Trfase/lysoPLipase"/>
</dbReference>
<evidence type="ECO:0000313" key="8">
    <source>
        <dbReference type="Proteomes" id="UP000245380"/>
    </source>
</evidence>
<feature type="domain" description="PNPLA" evidence="6">
    <location>
        <begin position="11"/>
        <end position="210"/>
    </location>
</feature>
<dbReference type="EMBL" id="MPDK01000003">
    <property type="protein sequence ID" value="PWI58553.1"/>
    <property type="molecule type" value="Genomic_DNA"/>
</dbReference>
<dbReference type="OrthoDB" id="9770965at2"/>
<comment type="caution">
    <text evidence="4">Lacks conserved residue(s) required for the propagation of feature annotation.</text>
</comment>
<feature type="active site" description="Nucleophile" evidence="4">
    <location>
        <position position="44"/>
    </location>
</feature>
<dbReference type="AlphaFoldDB" id="A0A2U3DBA0"/>
<feature type="transmembrane region" description="Helical" evidence="5">
    <location>
        <begin position="77"/>
        <end position="96"/>
    </location>
</feature>
<comment type="caution">
    <text evidence="7">The sequence shown here is derived from an EMBL/GenBank/DDBJ whole genome shotgun (WGS) entry which is preliminary data.</text>
</comment>
<accession>A0A2U3DBA0</accession>
<feature type="transmembrane region" description="Helical" evidence="5">
    <location>
        <begin position="38"/>
        <end position="57"/>
    </location>
</feature>
<dbReference type="Pfam" id="PF01734">
    <property type="entry name" value="Patatin"/>
    <property type="match status" value="1"/>
</dbReference>